<keyword evidence="7" id="KW-0675">Receptor</keyword>
<evidence type="ECO:0000256" key="3">
    <source>
        <dbReference type="ARBA" id="ARBA00022833"/>
    </source>
</evidence>
<dbReference type="InterPro" id="IPR013088">
    <property type="entry name" value="Znf_NHR/GATA"/>
</dbReference>
<evidence type="ECO:0000256" key="1">
    <source>
        <dbReference type="ARBA" id="ARBA00022723"/>
    </source>
</evidence>
<dbReference type="GO" id="GO:0003700">
    <property type="term" value="F:DNA-binding transcription factor activity"/>
    <property type="evidence" value="ECO:0007669"/>
    <property type="project" value="InterPro"/>
</dbReference>
<keyword evidence="5" id="KW-0238">DNA-binding</keyword>
<evidence type="ECO:0000313" key="11">
    <source>
        <dbReference type="Proteomes" id="UP000008068"/>
    </source>
</evidence>
<evidence type="ECO:0000256" key="7">
    <source>
        <dbReference type="ARBA" id="ARBA00023170"/>
    </source>
</evidence>
<evidence type="ECO:0000256" key="8">
    <source>
        <dbReference type="ARBA" id="ARBA00023242"/>
    </source>
</evidence>
<dbReference type="OrthoDB" id="10018779at2759"/>
<keyword evidence="3" id="KW-0862">Zinc</keyword>
<reference evidence="11" key="1">
    <citation type="submission" date="2011-07" db="EMBL/GenBank/DDBJ databases">
        <authorList>
            <consortium name="Caenorhabditis brenneri Sequencing and Analysis Consortium"/>
            <person name="Wilson R.K."/>
        </authorList>
    </citation>
    <scope>NUCLEOTIDE SEQUENCE [LARGE SCALE GENOMIC DNA]</scope>
    <source>
        <strain evidence="11">PB2801</strain>
    </source>
</reference>
<dbReference type="InterPro" id="IPR001628">
    <property type="entry name" value="Znf_hrmn_rcpt"/>
</dbReference>
<evidence type="ECO:0000313" key="10">
    <source>
        <dbReference type="EMBL" id="EGT48902.1"/>
    </source>
</evidence>
<evidence type="ECO:0000256" key="6">
    <source>
        <dbReference type="ARBA" id="ARBA00023163"/>
    </source>
</evidence>
<evidence type="ECO:0000256" key="2">
    <source>
        <dbReference type="ARBA" id="ARBA00022771"/>
    </source>
</evidence>
<evidence type="ECO:0000256" key="5">
    <source>
        <dbReference type="ARBA" id="ARBA00023125"/>
    </source>
</evidence>
<dbReference type="GO" id="GO:0043565">
    <property type="term" value="F:sequence-specific DNA binding"/>
    <property type="evidence" value="ECO:0007669"/>
    <property type="project" value="InterPro"/>
</dbReference>
<gene>
    <name evidence="10" type="ORF">CAEBREN_16196</name>
</gene>
<dbReference type="AlphaFoldDB" id="G0N061"/>
<dbReference type="SUPFAM" id="SSF57716">
    <property type="entry name" value="Glucocorticoid receptor-like (DNA-binding domain)"/>
    <property type="match status" value="1"/>
</dbReference>
<feature type="domain" description="Nuclear receptor" evidence="9">
    <location>
        <begin position="2"/>
        <end position="75"/>
    </location>
</feature>
<keyword evidence="2" id="KW-0863">Zinc-finger</keyword>
<dbReference type="EMBL" id="GL379824">
    <property type="protein sequence ID" value="EGT48902.1"/>
    <property type="molecule type" value="Genomic_DNA"/>
</dbReference>
<evidence type="ECO:0000256" key="4">
    <source>
        <dbReference type="ARBA" id="ARBA00023015"/>
    </source>
</evidence>
<protein>
    <recommendedName>
        <fullName evidence="9">Nuclear receptor domain-containing protein</fullName>
    </recommendedName>
</protein>
<dbReference type="PROSITE" id="PS51030">
    <property type="entry name" value="NUCLEAR_REC_DBD_2"/>
    <property type="match status" value="1"/>
</dbReference>
<dbReference type="HOGENOM" id="CLU_2640291_0_0_1"/>
<dbReference type="Proteomes" id="UP000008068">
    <property type="component" value="Unassembled WGS sequence"/>
</dbReference>
<dbReference type="InParanoid" id="G0N061"/>
<keyword evidence="6" id="KW-0804">Transcription</keyword>
<accession>G0N061</accession>
<sequence>MAERCMVCKREKNTFKLDNCAACCKGCRQFYQKMTKYPEYLIECEEKNHPGRKKCRYCYYQRCLRAGIGGKAASGGV</sequence>
<name>G0N061_CAEBE</name>
<keyword evidence="4" id="KW-0805">Transcription regulation</keyword>
<keyword evidence="1" id="KW-0479">Metal-binding</keyword>
<proteinExistence type="predicted"/>
<dbReference type="Gene3D" id="3.30.50.10">
    <property type="entry name" value="Erythroid Transcription Factor GATA-1, subunit A"/>
    <property type="match status" value="1"/>
</dbReference>
<keyword evidence="8" id="KW-0539">Nucleus</keyword>
<evidence type="ECO:0000259" key="9">
    <source>
        <dbReference type="PROSITE" id="PS51030"/>
    </source>
</evidence>
<dbReference type="GO" id="GO:0008270">
    <property type="term" value="F:zinc ion binding"/>
    <property type="evidence" value="ECO:0007669"/>
    <property type="project" value="UniProtKB-KW"/>
</dbReference>
<keyword evidence="11" id="KW-1185">Reference proteome</keyword>
<organism evidence="11">
    <name type="scientific">Caenorhabditis brenneri</name>
    <name type="common">Nematode worm</name>
    <dbReference type="NCBI Taxonomy" id="135651"/>
    <lineage>
        <taxon>Eukaryota</taxon>
        <taxon>Metazoa</taxon>
        <taxon>Ecdysozoa</taxon>
        <taxon>Nematoda</taxon>
        <taxon>Chromadorea</taxon>
        <taxon>Rhabditida</taxon>
        <taxon>Rhabditina</taxon>
        <taxon>Rhabditomorpha</taxon>
        <taxon>Rhabditoidea</taxon>
        <taxon>Rhabditidae</taxon>
        <taxon>Peloderinae</taxon>
        <taxon>Caenorhabditis</taxon>
    </lineage>
</organism>